<reference evidence="1" key="2">
    <citation type="journal article" date="2021" name="Microbiome">
        <title>Successional dynamics and alternative stable states in a saline activated sludge microbial community over 9 years.</title>
        <authorList>
            <person name="Wang Y."/>
            <person name="Ye J."/>
            <person name="Ju F."/>
            <person name="Liu L."/>
            <person name="Boyd J.A."/>
            <person name="Deng Y."/>
            <person name="Parks D.H."/>
            <person name="Jiang X."/>
            <person name="Yin X."/>
            <person name="Woodcroft B.J."/>
            <person name="Tyson G.W."/>
            <person name="Hugenholtz P."/>
            <person name="Polz M.F."/>
            <person name="Zhang T."/>
        </authorList>
    </citation>
    <scope>NUCLEOTIDE SEQUENCE</scope>
    <source>
        <strain evidence="1">HKST-UBA02</strain>
    </source>
</reference>
<proteinExistence type="predicted"/>
<evidence type="ECO:0000313" key="1">
    <source>
        <dbReference type="EMBL" id="MCA9397233.1"/>
    </source>
</evidence>
<protein>
    <recommendedName>
        <fullName evidence="3">Baseplate protein J-like domain-containing protein</fullName>
    </recommendedName>
</protein>
<reference evidence="1" key="1">
    <citation type="submission" date="2020-04" db="EMBL/GenBank/DDBJ databases">
        <authorList>
            <person name="Zhang T."/>
        </authorList>
    </citation>
    <scope>NUCLEOTIDE SEQUENCE</scope>
    <source>
        <strain evidence="1">HKST-UBA02</strain>
    </source>
</reference>
<evidence type="ECO:0008006" key="3">
    <source>
        <dbReference type="Google" id="ProtNLM"/>
    </source>
</evidence>
<feature type="non-terminal residue" evidence="1">
    <location>
        <position position="1"/>
    </location>
</feature>
<sequence>KTIGDKATGAITVYNWSDVQVTFDVGQTFTVNQNQEGAGFVYIATEQVSVGARTDESSGPGQSTRTAGTATVSVQAEDVGAIYNLPAELYFTVSGYSFGDDDGQMQGYNTQLFTGGNTEEVTIVAEGDILDAFETLKADLEPRAREELESKQNGRRLISEYLPINVANNVSDKEAGDEADVFNVTTALGATGYFYSQDDVQTLFESLFMDDIPEGFTLSDENVSVSVSYVGLTEEGFVQVSVSGEVLLVPELDRDALKAELSGDRLEEAQNYISSIEHVSEGSIEIWPRLPGSLQRLPYRPERISITIQEE</sequence>
<dbReference type="AlphaFoldDB" id="A0A955LVF2"/>
<gene>
    <name evidence="1" type="ORF">KC573_00230</name>
</gene>
<accession>A0A955LVF2</accession>
<dbReference type="EMBL" id="JAGQKY010000005">
    <property type="protein sequence ID" value="MCA9397233.1"/>
    <property type="molecule type" value="Genomic_DNA"/>
</dbReference>
<evidence type="ECO:0000313" key="2">
    <source>
        <dbReference type="Proteomes" id="UP000699691"/>
    </source>
</evidence>
<comment type="caution">
    <text evidence="1">The sequence shown here is derived from an EMBL/GenBank/DDBJ whole genome shotgun (WGS) entry which is preliminary data.</text>
</comment>
<dbReference type="Proteomes" id="UP000699691">
    <property type="component" value="Unassembled WGS sequence"/>
</dbReference>
<organism evidence="1 2">
    <name type="scientific">candidate division WWE3 bacterium</name>
    <dbReference type="NCBI Taxonomy" id="2053526"/>
    <lineage>
        <taxon>Bacteria</taxon>
        <taxon>Katanobacteria</taxon>
    </lineage>
</organism>
<name>A0A955LVF2_UNCKA</name>